<dbReference type="Pfam" id="PF01075">
    <property type="entry name" value="Glyco_transf_9"/>
    <property type="match status" value="1"/>
</dbReference>
<dbReference type="CDD" id="cd03789">
    <property type="entry name" value="GT9_LPS_heptosyltransferase"/>
    <property type="match status" value="1"/>
</dbReference>
<dbReference type="GO" id="GO:0008713">
    <property type="term" value="F:ADP-heptose-lipopolysaccharide heptosyltransferase activity"/>
    <property type="evidence" value="ECO:0007669"/>
    <property type="project" value="TreeGrafter"/>
</dbReference>
<dbReference type="GO" id="GO:0005829">
    <property type="term" value="C:cytosol"/>
    <property type="evidence" value="ECO:0007669"/>
    <property type="project" value="TreeGrafter"/>
</dbReference>
<keyword evidence="2" id="KW-0808">Transferase</keyword>
<accession>A0A382UC01</accession>
<organism evidence="3">
    <name type="scientific">marine metagenome</name>
    <dbReference type="NCBI Taxonomy" id="408172"/>
    <lineage>
        <taxon>unclassified sequences</taxon>
        <taxon>metagenomes</taxon>
        <taxon>ecological metagenomes</taxon>
    </lineage>
</organism>
<proteinExistence type="predicted"/>
<dbReference type="InterPro" id="IPR002201">
    <property type="entry name" value="Glyco_trans_9"/>
</dbReference>
<dbReference type="EMBL" id="UINC01143081">
    <property type="protein sequence ID" value="SVD31799.1"/>
    <property type="molecule type" value="Genomic_DNA"/>
</dbReference>
<dbReference type="Gene3D" id="3.40.50.2000">
    <property type="entry name" value="Glycogen Phosphorylase B"/>
    <property type="match status" value="1"/>
</dbReference>
<gene>
    <name evidence="3" type="ORF">METZ01_LOCUS384653</name>
</gene>
<dbReference type="GO" id="GO:0009244">
    <property type="term" value="P:lipopolysaccharide core region biosynthetic process"/>
    <property type="evidence" value="ECO:0007669"/>
    <property type="project" value="TreeGrafter"/>
</dbReference>
<name>A0A382UC01_9ZZZZ</name>
<reference evidence="3" key="1">
    <citation type="submission" date="2018-05" db="EMBL/GenBank/DDBJ databases">
        <authorList>
            <person name="Lanie J.A."/>
            <person name="Ng W.-L."/>
            <person name="Kazmierczak K.M."/>
            <person name="Andrzejewski T.M."/>
            <person name="Davidsen T.M."/>
            <person name="Wayne K.J."/>
            <person name="Tettelin H."/>
            <person name="Glass J.I."/>
            <person name="Rusch D."/>
            <person name="Podicherti R."/>
            <person name="Tsui H.-C.T."/>
            <person name="Winkler M.E."/>
        </authorList>
    </citation>
    <scope>NUCLEOTIDE SEQUENCE</scope>
</reference>
<evidence type="ECO:0000256" key="2">
    <source>
        <dbReference type="ARBA" id="ARBA00022679"/>
    </source>
</evidence>
<dbReference type="PANTHER" id="PTHR30160:SF1">
    <property type="entry name" value="LIPOPOLYSACCHARIDE 1,2-N-ACETYLGLUCOSAMINETRANSFERASE-RELATED"/>
    <property type="match status" value="1"/>
</dbReference>
<dbReference type="AlphaFoldDB" id="A0A382UC01"/>
<dbReference type="SUPFAM" id="SSF53756">
    <property type="entry name" value="UDP-Glycosyltransferase/glycogen phosphorylase"/>
    <property type="match status" value="1"/>
</dbReference>
<evidence type="ECO:0000313" key="3">
    <source>
        <dbReference type="EMBL" id="SVD31799.1"/>
    </source>
</evidence>
<protein>
    <submittedName>
        <fullName evidence="3">Uncharacterized protein</fullName>
    </submittedName>
</protein>
<evidence type="ECO:0000256" key="1">
    <source>
        <dbReference type="ARBA" id="ARBA00022676"/>
    </source>
</evidence>
<dbReference type="InterPro" id="IPR051199">
    <property type="entry name" value="LPS_LOS_Heptosyltrfase"/>
</dbReference>
<keyword evidence="1" id="KW-0328">Glycosyltransferase</keyword>
<sequence>MALRRRLIGGRFERVYDLQTSDRSAWYFRQFPKQNRPEWSGIVRGCSHPHTNLRRNYMHTINRQAQQLHMAGVENVSCANLGWLDGDITGFDCSEKFALLVPGGAAARKQKRWPLGGYVALAQRLMKCGVRVCLIGDASERELQHSIGTVAAGVVQLAGKTDLGQIAALARRSYVTIGNDTGPMHIIASCGAPTVVLFGSASNPALCAPRGRNVVVVAAADGRLENLPGTSVWEAVLAARSVA</sequence>
<dbReference type="PANTHER" id="PTHR30160">
    <property type="entry name" value="TETRAACYLDISACCHARIDE 4'-KINASE-RELATED"/>
    <property type="match status" value="1"/>
</dbReference>